<reference evidence="2" key="1">
    <citation type="submission" date="2022-11" db="UniProtKB">
        <authorList>
            <consortium name="WormBaseParasite"/>
        </authorList>
    </citation>
    <scope>IDENTIFICATION</scope>
</reference>
<dbReference type="WBParaSite" id="ES5_v2.g12555.t1">
    <property type="protein sequence ID" value="ES5_v2.g12555.t1"/>
    <property type="gene ID" value="ES5_v2.g12555"/>
</dbReference>
<name>A0AC34F639_9BILA</name>
<accession>A0AC34F639</accession>
<protein>
    <submittedName>
        <fullName evidence="2">RNase NYN domain-containing protein</fullName>
    </submittedName>
</protein>
<sequence>MKMEEKNTNSHPRLLLIDGYNLMHSFKELFVEYRSKDDLRMNAMVLVPLIRDLHQHGYRVRIVIKGMLVSERFVANCYILRELERMNLLLFPEDDEKESDDILMLSLAEQYGALIISNDAFANHQEYKRIAERNTIKYSRICNNNFKIETLEKELAFQYLISFEGVGDRFYCCKDDPDYEKVTLSYDIFRPLSQTTQKHLDLLHVYIYAELCSLLGVPRPTEIGFLKEDETLPRFHEFKSRMFI</sequence>
<dbReference type="Proteomes" id="UP000887579">
    <property type="component" value="Unplaced"/>
</dbReference>
<proteinExistence type="predicted"/>
<evidence type="ECO:0000313" key="2">
    <source>
        <dbReference type="WBParaSite" id="ES5_v2.g12555.t1"/>
    </source>
</evidence>
<evidence type="ECO:0000313" key="1">
    <source>
        <dbReference type="Proteomes" id="UP000887579"/>
    </source>
</evidence>
<organism evidence="1 2">
    <name type="scientific">Panagrolaimus sp. ES5</name>
    <dbReference type="NCBI Taxonomy" id="591445"/>
    <lineage>
        <taxon>Eukaryota</taxon>
        <taxon>Metazoa</taxon>
        <taxon>Ecdysozoa</taxon>
        <taxon>Nematoda</taxon>
        <taxon>Chromadorea</taxon>
        <taxon>Rhabditida</taxon>
        <taxon>Tylenchina</taxon>
        <taxon>Panagrolaimomorpha</taxon>
        <taxon>Panagrolaimoidea</taxon>
        <taxon>Panagrolaimidae</taxon>
        <taxon>Panagrolaimus</taxon>
    </lineage>
</organism>